<dbReference type="SUPFAM" id="SSF81296">
    <property type="entry name" value="E set domains"/>
    <property type="match status" value="1"/>
</dbReference>
<evidence type="ECO:0000256" key="3">
    <source>
        <dbReference type="ARBA" id="ARBA00023295"/>
    </source>
</evidence>
<keyword evidence="2" id="KW-0378">Hydrolase</keyword>
<feature type="region of interest" description="Disordered" evidence="4">
    <location>
        <begin position="457"/>
        <end position="484"/>
    </location>
</feature>
<dbReference type="GO" id="GO:0004135">
    <property type="term" value="F:amylo-alpha-1,6-glucosidase activity"/>
    <property type="evidence" value="ECO:0007669"/>
    <property type="project" value="InterPro"/>
</dbReference>
<comment type="similarity">
    <text evidence="1">Belongs to the glycosyl hydrolase 13 family.</text>
</comment>
<dbReference type="PANTHER" id="PTHR43002">
    <property type="entry name" value="GLYCOGEN DEBRANCHING ENZYME"/>
    <property type="match status" value="1"/>
</dbReference>
<dbReference type="Proteomes" id="UP000264310">
    <property type="component" value="Unassembled WGS sequence"/>
</dbReference>
<dbReference type="InterPro" id="IPR014756">
    <property type="entry name" value="Ig_E-set"/>
</dbReference>
<reference evidence="6 7" key="1">
    <citation type="submission" date="2018-08" db="EMBL/GenBank/DDBJ databases">
        <title>Fulvimarina sp. 85, whole genome shotgun sequence.</title>
        <authorList>
            <person name="Tuo L."/>
        </authorList>
    </citation>
    <scope>NUCLEOTIDE SEQUENCE [LARGE SCALE GENOMIC DNA]</scope>
    <source>
        <strain evidence="6 7">85</strain>
    </source>
</reference>
<evidence type="ECO:0000256" key="1">
    <source>
        <dbReference type="ARBA" id="ARBA00008061"/>
    </source>
</evidence>
<dbReference type="CDD" id="cd11326">
    <property type="entry name" value="AmyAc_Glg_debranch"/>
    <property type="match status" value="1"/>
</dbReference>
<evidence type="ECO:0000313" key="7">
    <source>
        <dbReference type="Proteomes" id="UP000264310"/>
    </source>
</evidence>
<dbReference type="Gene3D" id="2.60.40.1180">
    <property type="entry name" value="Golgi alpha-mannosidase II"/>
    <property type="match status" value="1"/>
</dbReference>
<dbReference type="InterPro" id="IPR004193">
    <property type="entry name" value="Glyco_hydro_13_N"/>
</dbReference>
<feature type="region of interest" description="Disordered" evidence="4">
    <location>
        <begin position="1"/>
        <end position="20"/>
    </location>
</feature>
<keyword evidence="7" id="KW-1185">Reference proteome</keyword>
<dbReference type="InterPro" id="IPR044505">
    <property type="entry name" value="GlgX_Isoamylase_N_E_set"/>
</dbReference>
<feature type="domain" description="Glycosyl hydrolase family 13 catalytic" evidence="5">
    <location>
        <begin position="153"/>
        <end position="556"/>
    </location>
</feature>
<organism evidence="6 7">
    <name type="scientific">Fulvimarina endophytica</name>
    <dbReference type="NCBI Taxonomy" id="2293836"/>
    <lineage>
        <taxon>Bacteria</taxon>
        <taxon>Pseudomonadati</taxon>
        <taxon>Pseudomonadota</taxon>
        <taxon>Alphaproteobacteria</taxon>
        <taxon>Hyphomicrobiales</taxon>
        <taxon>Aurantimonadaceae</taxon>
        <taxon>Fulvimarina</taxon>
    </lineage>
</organism>
<feature type="compositionally biased region" description="Basic and acidic residues" evidence="4">
    <location>
        <begin position="1"/>
        <end position="10"/>
    </location>
</feature>
<feature type="compositionally biased region" description="Basic and acidic residues" evidence="4">
    <location>
        <begin position="457"/>
        <end position="470"/>
    </location>
</feature>
<comment type="caution">
    <text evidence="6">The sequence shown here is derived from an EMBL/GenBank/DDBJ whole genome shotgun (WGS) entry which is preliminary data.</text>
</comment>
<dbReference type="InterPro" id="IPR011837">
    <property type="entry name" value="Glycogen_debranch_GlgX"/>
</dbReference>
<proteinExistence type="inferred from homology"/>
<dbReference type="RefSeq" id="WP_116682289.1">
    <property type="nucleotide sequence ID" value="NZ_QURL01000002.1"/>
</dbReference>
<evidence type="ECO:0000256" key="4">
    <source>
        <dbReference type="SAM" id="MobiDB-lite"/>
    </source>
</evidence>
<dbReference type="AlphaFoldDB" id="A0A371X839"/>
<dbReference type="InterPro" id="IPR013783">
    <property type="entry name" value="Ig-like_fold"/>
</dbReference>
<evidence type="ECO:0000256" key="2">
    <source>
        <dbReference type="ARBA" id="ARBA00022801"/>
    </source>
</evidence>
<dbReference type="InterPro" id="IPR013780">
    <property type="entry name" value="Glyco_hydro_b"/>
</dbReference>
<dbReference type="OrthoDB" id="3236218at2"/>
<dbReference type="Gene3D" id="3.20.20.80">
    <property type="entry name" value="Glycosidases"/>
    <property type="match status" value="1"/>
</dbReference>
<dbReference type="SUPFAM" id="SSF51445">
    <property type="entry name" value="(Trans)glycosidases"/>
    <property type="match status" value="1"/>
</dbReference>
<dbReference type="GO" id="GO:0005980">
    <property type="term" value="P:glycogen catabolic process"/>
    <property type="evidence" value="ECO:0007669"/>
    <property type="project" value="InterPro"/>
</dbReference>
<dbReference type="InterPro" id="IPR017853">
    <property type="entry name" value="GH"/>
</dbReference>
<protein>
    <submittedName>
        <fullName evidence="6">Glycogen debranching enzyme GlgX</fullName>
    </submittedName>
</protein>
<evidence type="ECO:0000313" key="6">
    <source>
        <dbReference type="EMBL" id="RFC65392.1"/>
    </source>
</evidence>
<sequence length="686" mass="75121">MIEATAEHGRPQRLGATPTADGTHFAVASQNADRIEVCLFDADGTRETARIALPGIDGAVRYGFVPGIRPGARYGLRAYGPFDPARGHRFDPSKLLADPYALRLDRPFLFHPAFKAARGDRYDSAPFMPKAIVTDLARDAEPLPFAAPGLTYEVLVRAFSQRFPDLPETIRGTASALAHPPLLDHLERLGVQTVELMPLAAAIDEEHLTRLGLVNAWGYNPVTHMAPDPRLVPGGFPELRRVVDALHARGIRVLLDVVLNHSGEGDAEGPTLSYRGLDNALYYAHEAQDPGQLVNHTGCGNTFAAFREPVAQLFVDTLRTWVEAAGIDGFRYDLAPVLGRMPGGFDPAAPFFSLIEADPVLKDRIHVAESWDIGPGGYQVGHFPTAWFEWQDRFRDDVRRFWRGDRGMVSALATRLCGSPDLFATSRPGPSAGVNFVAAHDGYALADIAAFERKHNEANGEGNRDGHNENHSWNNGAEGPSENPEIVEARRRDVRAMLATLFVSRGTPMIVAGDEFGRSQGGNNNAYCQDNETTWLDWAGADERQADFVRRLAALRRAHPALSADAFPSGRMSAGELEDVVWLREDGGRMEDIDWANPERRFLGMSLYVPSDAASERVVVYLNASADDVPVALPEPRAGHGFVLAIQSDWPNLGARPLSREAGLVVKARSVFILTEEKLATRTEDP</sequence>
<name>A0A371X839_9HYPH</name>
<dbReference type="CDD" id="cd02856">
    <property type="entry name" value="E_set_GDE_Isoamylase_N"/>
    <property type="match status" value="1"/>
</dbReference>
<keyword evidence="3" id="KW-0326">Glycosidase</keyword>
<dbReference type="SUPFAM" id="SSF51011">
    <property type="entry name" value="Glycosyl hydrolase domain"/>
    <property type="match status" value="1"/>
</dbReference>
<evidence type="ECO:0000259" key="5">
    <source>
        <dbReference type="SMART" id="SM00642"/>
    </source>
</evidence>
<dbReference type="NCBIfam" id="TIGR02100">
    <property type="entry name" value="glgX_debranch"/>
    <property type="match status" value="1"/>
</dbReference>
<dbReference type="SMART" id="SM00642">
    <property type="entry name" value="Aamy"/>
    <property type="match status" value="1"/>
</dbReference>
<dbReference type="InterPro" id="IPR006047">
    <property type="entry name" value="GH13_cat_dom"/>
</dbReference>
<accession>A0A371X839</accession>
<dbReference type="EMBL" id="QURL01000002">
    <property type="protein sequence ID" value="RFC65392.1"/>
    <property type="molecule type" value="Genomic_DNA"/>
</dbReference>
<dbReference type="Pfam" id="PF02922">
    <property type="entry name" value="CBM_48"/>
    <property type="match status" value="1"/>
</dbReference>
<gene>
    <name evidence="6" type="primary">glgX</name>
    <name evidence="6" type="ORF">DYI37_06105</name>
</gene>
<dbReference type="Gene3D" id="2.60.40.10">
    <property type="entry name" value="Immunoglobulins"/>
    <property type="match status" value="1"/>
</dbReference>